<accession>A0A2P2PVD7</accession>
<proteinExistence type="predicted"/>
<sequence>MKPVIQRLRSCSELVIETKSNVCRAGILVRKRGRCYRYKMENVFLSRMSGESFKIVVLCSNFFWC</sequence>
<reference evidence="1" key="1">
    <citation type="submission" date="2018-02" db="EMBL/GenBank/DDBJ databases">
        <title>Rhizophora mucronata_Transcriptome.</title>
        <authorList>
            <person name="Meera S.P."/>
            <person name="Sreeshan A."/>
            <person name="Augustine A."/>
        </authorList>
    </citation>
    <scope>NUCLEOTIDE SEQUENCE</scope>
    <source>
        <tissue evidence="1">Leaf</tissue>
    </source>
</reference>
<evidence type="ECO:0000313" key="1">
    <source>
        <dbReference type="EMBL" id="MBX58603.1"/>
    </source>
</evidence>
<protein>
    <submittedName>
        <fullName evidence="1">Uncharacterized protein</fullName>
    </submittedName>
</protein>
<dbReference type="AlphaFoldDB" id="A0A2P2PVD7"/>
<name>A0A2P2PVD7_RHIMU</name>
<organism evidence="1">
    <name type="scientific">Rhizophora mucronata</name>
    <name type="common">Asiatic mangrove</name>
    <dbReference type="NCBI Taxonomy" id="61149"/>
    <lineage>
        <taxon>Eukaryota</taxon>
        <taxon>Viridiplantae</taxon>
        <taxon>Streptophyta</taxon>
        <taxon>Embryophyta</taxon>
        <taxon>Tracheophyta</taxon>
        <taxon>Spermatophyta</taxon>
        <taxon>Magnoliopsida</taxon>
        <taxon>eudicotyledons</taxon>
        <taxon>Gunneridae</taxon>
        <taxon>Pentapetalae</taxon>
        <taxon>rosids</taxon>
        <taxon>fabids</taxon>
        <taxon>Malpighiales</taxon>
        <taxon>Rhizophoraceae</taxon>
        <taxon>Rhizophora</taxon>
    </lineage>
</organism>
<dbReference type="EMBL" id="GGEC01078119">
    <property type="protein sequence ID" value="MBX58603.1"/>
    <property type="molecule type" value="Transcribed_RNA"/>
</dbReference>